<dbReference type="EMBL" id="BAAAQM010000049">
    <property type="protein sequence ID" value="GAA1993286.1"/>
    <property type="molecule type" value="Genomic_DNA"/>
</dbReference>
<reference evidence="2 3" key="1">
    <citation type="journal article" date="2019" name="Int. J. Syst. Evol. Microbiol.">
        <title>The Global Catalogue of Microorganisms (GCM) 10K type strain sequencing project: providing services to taxonomists for standard genome sequencing and annotation.</title>
        <authorList>
            <consortium name="The Broad Institute Genomics Platform"/>
            <consortium name="The Broad Institute Genome Sequencing Center for Infectious Disease"/>
            <person name="Wu L."/>
            <person name="Ma J."/>
        </authorList>
    </citation>
    <scope>NUCLEOTIDE SEQUENCE [LARGE SCALE GENOMIC DNA]</scope>
    <source>
        <strain evidence="2 3">JCM 16013</strain>
    </source>
</reference>
<dbReference type="SUPFAM" id="SSF88946">
    <property type="entry name" value="Sigma2 domain of RNA polymerase sigma factors"/>
    <property type="match status" value="1"/>
</dbReference>
<evidence type="ECO:0000313" key="2">
    <source>
        <dbReference type="EMBL" id="GAA1993286.1"/>
    </source>
</evidence>
<sequence>MPGGATDLERAVTVFAHLRPRLFGIAYRMLGSATEAEDLVQEAWPRWQTTDRSVVTDPAAFLSATVTRLAINAPQSARVRCETYIGPRLPEPDGVTVDWVETNGQTSALISHDGALSGTITVCASAEGIDKVLWMFNPEKITELSLPAGHAFPVRFADVRAPRQ</sequence>
<dbReference type="Gene3D" id="1.10.1740.10">
    <property type="match status" value="1"/>
</dbReference>
<proteinExistence type="predicted"/>
<evidence type="ECO:0000259" key="1">
    <source>
        <dbReference type="Pfam" id="PF04542"/>
    </source>
</evidence>
<dbReference type="InterPro" id="IPR007627">
    <property type="entry name" value="RNA_pol_sigma70_r2"/>
</dbReference>
<evidence type="ECO:0000313" key="3">
    <source>
        <dbReference type="Proteomes" id="UP001499854"/>
    </source>
</evidence>
<organism evidence="2 3">
    <name type="scientific">Catenulispora subtropica</name>
    <dbReference type="NCBI Taxonomy" id="450798"/>
    <lineage>
        <taxon>Bacteria</taxon>
        <taxon>Bacillati</taxon>
        <taxon>Actinomycetota</taxon>
        <taxon>Actinomycetes</taxon>
        <taxon>Catenulisporales</taxon>
        <taxon>Catenulisporaceae</taxon>
        <taxon>Catenulispora</taxon>
    </lineage>
</organism>
<dbReference type="Proteomes" id="UP001499854">
    <property type="component" value="Unassembled WGS sequence"/>
</dbReference>
<feature type="domain" description="RNA polymerase sigma-70 region 2" evidence="1">
    <location>
        <begin position="15"/>
        <end position="73"/>
    </location>
</feature>
<keyword evidence="3" id="KW-1185">Reference proteome</keyword>
<dbReference type="InterPro" id="IPR052704">
    <property type="entry name" value="ECF_Sigma-70_Domain"/>
</dbReference>
<dbReference type="PANTHER" id="PTHR30173:SF36">
    <property type="entry name" value="ECF RNA POLYMERASE SIGMA FACTOR SIGJ"/>
    <property type="match status" value="1"/>
</dbReference>
<gene>
    <name evidence="2" type="ORF">GCM10009838_66630</name>
</gene>
<dbReference type="InterPro" id="IPR013325">
    <property type="entry name" value="RNA_pol_sigma_r2"/>
</dbReference>
<accession>A0ABN2SWH8</accession>
<comment type="caution">
    <text evidence="2">The sequence shown here is derived from an EMBL/GenBank/DDBJ whole genome shotgun (WGS) entry which is preliminary data.</text>
</comment>
<dbReference type="Pfam" id="PF04542">
    <property type="entry name" value="Sigma70_r2"/>
    <property type="match status" value="1"/>
</dbReference>
<protein>
    <recommendedName>
        <fullName evidence="1">RNA polymerase sigma-70 region 2 domain-containing protein</fullName>
    </recommendedName>
</protein>
<dbReference type="PANTHER" id="PTHR30173">
    <property type="entry name" value="SIGMA 19 FACTOR"/>
    <property type="match status" value="1"/>
</dbReference>
<name>A0ABN2SWH8_9ACTN</name>